<proteinExistence type="predicted"/>
<dbReference type="PANTHER" id="PTHR35170">
    <property type="entry name" value="PROTEIN DD3-3"/>
    <property type="match status" value="1"/>
</dbReference>
<dbReference type="PANTHER" id="PTHR35170:SF2">
    <property type="entry name" value="PROTEIN DD3-3"/>
    <property type="match status" value="1"/>
</dbReference>
<comment type="caution">
    <text evidence="1">The sequence shown here is derived from an EMBL/GenBank/DDBJ whole genome shotgun (WGS) entry which is preliminary data.</text>
</comment>
<dbReference type="AlphaFoldDB" id="A0A7D9JG70"/>
<keyword evidence="2" id="KW-1185">Reference proteome</keyword>
<evidence type="ECO:0000313" key="1">
    <source>
        <dbReference type="EMBL" id="CAB4028272.1"/>
    </source>
</evidence>
<protein>
    <submittedName>
        <fullName evidence="1">Uncharacterized protein</fullName>
    </submittedName>
</protein>
<dbReference type="OrthoDB" id="6020041at2759"/>
<evidence type="ECO:0000313" key="2">
    <source>
        <dbReference type="Proteomes" id="UP001152795"/>
    </source>
</evidence>
<dbReference type="EMBL" id="CACRXK020015363">
    <property type="protein sequence ID" value="CAB4028272.1"/>
    <property type="molecule type" value="Genomic_DNA"/>
</dbReference>
<dbReference type="Proteomes" id="UP001152795">
    <property type="component" value="Unassembled WGS sequence"/>
</dbReference>
<accession>A0A7D9JG70</accession>
<name>A0A7D9JG70_PARCT</name>
<dbReference type="InterPro" id="IPR053320">
    <property type="entry name" value="Protein_DD3-3_O-glyco"/>
</dbReference>
<organism evidence="1 2">
    <name type="scientific">Paramuricea clavata</name>
    <name type="common">Red gorgonian</name>
    <name type="synonym">Violescent sea-whip</name>
    <dbReference type="NCBI Taxonomy" id="317549"/>
    <lineage>
        <taxon>Eukaryota</taxon>
        <taxon>Metazoa</taxon>
        <taxon>Cnidaria</taxon>
        <taxon>Anthozoa</taxon>
        <taxon>Octocorallia</taxon>
        <taxon>Malacalcyonacea</taxon>
        <taxon>Plexauridae</taxon>
        <taxon>Paramuricea</taxon>
    </lineage>
</organism>
<sequence length="389" mass="43278">MEKYSGGGYKHASKYNQNSTCVEGGGEWFEFSNYLEEPTVQYNSKGACDGASTKNIWGIPYRTQDLDTKPLKEKCLIGLDKPQCELAPWSRDNHLGNGRDGVPLNYTWVLPHFQKDQRCIFRIRYNISTDDYDPFNTNSSHNQNLAGLVISPVQQNELVDIGAAQTPLRLAINTAQYGRTFQDRSHVFKLKKRPAGIADTDTIYNLNVRGKRGNIVQTYPAVEYDFIPNKLTLMENDLVHIQWTGSNTHNNGNPAGDGQAGNAGEGREGTDRSNIVEVLDPIDNYPVPFENSTMFSGAKLVWSSSDQTKTLNDVAVSLASVGYYSCLTGCNSSPKKKNPTLNNLLNNAAASYEGMVLQFAKGEYHYICSRNNNFSNRSQKGMITVVKKP</sequence>
<reference evidence="1" key="1">
    <citation type="submission" date="2020-04" db="EMBL/GenBank/DDBJ databases">
        <authorList>
            <person name="Alioto T."/>
            <person name="Alioto T."/>
            <person name="Gomez Garrido J."/>
        </authorList>
    </citation>
    <scope>NUCLEOTIDE SEQUENCE</scope>
    <source>
        <strain evidence="1">A484AB</strain>
    </source>
</reference>
<gene>
    <name evidence="1" type="ORF">PACLA_8A082402</name>
</gene>